<dbReference type="InterPro" id="IPR002491">
    <property type="entry name" value="ABC_transptr_periplasmic_BD"/>
</dbReference>
<dbReference type="SUPFAM" id="SSF53807">
    <property type="entry name" value="Helical backbone' metal receptor"/>
    <property type="match status" value="1"/>
</dbReference>
<dbReference type="RefSeq" id="WP_109605936.1">
    <property type="nucleotide sequence ID" value="NZ_QGGI01000019.1"/>
</dbReference>
<gene>
    <name evidence="3" type="ORF">C7380_11918</name>
</gene>
<dbReference type="Pfam" id="PF01497">
    <property type="entry name" value="Peripla_BP_2"/>
    <property type="match status" value="1"/>
</dbReference>
<keyword evidence="1" id="KW-0732">Signal</keyword>
<dbReference type="Proteomes" id="UP000245921">
    <property type="component" value="Unassembled WGS sequence"/>
</dbReference>
<proteinExistence type="predicted"/>
<dbReference type="PROSITE" id="PS50983">
    <property type="entry name" value="FE_B12_PBP"/>
    <property type="match status" value="1"/>
</dbReference>
<protein>
    <submittedName>
        <fullName evidence="3">Iron complex transport system substrate-binding protein</fullName>
    </submittedName>
</protein>
<dbReference type="AlphaFoldDB" id="A0AA45C592"/>
<dbReference type="Gene3D" id="3.40.50.1980">
    <property type="entry name" value="Nitrogenase molybdenum iron protein domain"/>
    <property type="match status" value="2"/>
</dbReference>
<comment type="caution">
    <text evidence="3">The sequence shown here is derived from an EMBL/GenBank/DDBJ whole genome shotgun (WGS) entry which is preliminary data.</text>
</comment>
<evidence type="ECO:0000256" key="1">
    <source>
        <dbReference type="SAM" id="SignalP"/>
    </source>
</evidence>
<organism evidence="3 4">
    <name type="scientific">Oceanotoga teriensis</name>
    <dbReference type="NCBI Taxonomy" id="515440"/>
    <lineage>
        <taxon>Bacteria</taxon>
        <taxon>Thermotogati</taxon>
        <taxon>Thermotogota</taxon>
        <taxon>Thermotogae</taxon>
        <taxon>Petrotogales</taxon>
        <taxon>Petrotogaceae</taxon>
        <taxon>Oceanotoga</taxon>
    </lineage>
</organism>
<feature type="signal peptide" evidence="1">
    <location>
        <begin position="1"/>
        <end position="19"/>
    </location>
</feature>
<dbReference type="CDD" id="cd01148">
    <property type="entry name" value="TroA_a"/>
    <property type="match status" value="1"/>
</dbReference>
<dbReference type="InterPro" id="IPR050902">
    <property type="entry name" value="ABC_Transporter_SBP"/>
</dbReference>
<dbReference type="PANTHER" id="PTHR30535:SF7">
    <property type="entry name" value="IRON(III) DICITRATE-BINDING PROTEIN"/>
    <property type="match status" value="1"/>
</dbReference>
<dbReference type="EMBL" id="QGGI01000019">
    <property type="protein sequence ID" value="PWJ88258.1"/>
    <property type="molecule type" value="Genomic_DNA"/>
</dbReference>
<keyword evidence="4" id="KW-1185">Reference proteome</keyword>
<sequence>MKKTLSLIFCLLFSILVLAYEPVTVNFTHQGKDYEITYTKSPERAVTLSHFTTEMFLALNLEEKMAGTAWADNEILPELKTAYDKIPILSDRYPSKEIFLSVNPDFVTGWHSALTDKNVGSVETLIQMDIKPLIIKSVEPDATLETVYEDFITIGKIFDIEDRAQKLVKSMQNEINDVRKKVPSNVKKVKVLAYDSGKDSAFVVCSGLGGSLIQEAGGINIFGNIQKAYANVSWEKVAQSNPDIVLIVDYGSTTYEQKVQFLKENPATKDLNAVKNNKFVKIGLADLSPGIRNINAITTMTKGFYPEIFKK</sequence>
<feature type="domain" description="Fe/B12 periplasmic-binding" evidence="2">
    <location>
        <begin position="44"/>
        <end position="311"/>
    </location>
</feature>
<dbReference type="PANTHER" id="PTHR30535">
    <property type="entry name" value="VITAMIN B12-BINDING PROTEIN"/>
    <property type="match status" value="1"/>
</dbReference>
<evidence type="ECO:0000259" key="2">
    <source>
        <dbReference type="PROSITE" id="PS50983"/>
    </source>
</evidence>
<reference evidence="3 4" key="1">
    <citation type="submission" date="2018-05" db="EMBL/GenBank/DDBJ databases">
        <title>Genomic Encyclopedia of Type Strains, Phase IV (KMG-IV): sequencing the most valuable type-strain genomes for metagenomic binning, comparative biology and taxonomic classification.</title>
        <authorList>
            <person name="Goeker M."/>
        </authorList>
    </citation>
    <scope>NUCLEOTIDE SEQUENCE [LARGE SCALE GENOMIC DNA]</scope>
    <source>
        <strain evidence="3 4">DSM 24906</strain>
    </source>
</reference>
<evidence type="ECO:0000313" key="4">
    <source>
        <dbReference type="Proteomes" id="UP000245921"/>
    </source>
</evidence>
<accession>A0AA45C592</accession>
<feature type="chain" id="PRO_5041262415" evidence="1">
    <location>
        <begin position="20"/>
        <end position="311"/>
    </location>
</feature>
<name>A0AA45C592_9BACT</name>
<evidence type="ECO:0000313" key="3">
    <source>
        <dbReference type="EMBL" id="PWJ88258.1"/>
    </source>
</evidence>